<dbReference type="InterPro" id="IPR000843">
    <property type="entry name" value="HTH_LacI"/>
</dbReference>
<organism evidence="6 7">
    <name type="scientific">Aeromicrobium phragmitis</name>
    <dbReference type="NCBI Taxonomy" id="2478914"/>
    <lineage>
        <taxon>Bacteria</taxon>
        <taxon>Bacillati</taxon>
        <taxon>Actinomycetota</taxon>
        <taxon>Actinomycetes</taxon>
        <taxon>Propionibacteriales</taxon>
        <taxon>Nocardioidaceae</taxon>
        <taxon>Aeromicrobium</taxon>
    </lineage>
</organism>
<dbReference type="Pfam" id="PF13377">
    <property type="entry name" value="Peripla_BP_3"/>
    <property type="match status" value="1"/>
</dbReference>
<sequence>MREDEPVADARPRLRDVAQRANTSLSLASYALNGSGRVSAETRERVLQAAHELGYRSNRYARMLRTGQREDIGVIIRNMRNPMFLDVLKALEEGSRARGQALLVTSSHYDAAEQQDLLDHLVDLGVGKIVIAPVGGLSRLRAWQERHQDIHLVALHADDGGDDPVPSVATVNPDHHAAVRLCVEYAAERGHRTIDFVAAPAEQAADTARETAFEHVCAEHGIEGVVRHTRLNAGVVADFLAEDLRSRHDHPCYLFNSDYLAAVAYSVATSMGRQVGRDLSVIGHDDLPTSALLAPALTTVAFDRSRVGAEALRLVIDGAKERVEVPVELRARDSVARLTD</sequence>
<keyword evidence="2" id="KW-0805">Transcription regulation</keyword>
<evidence type="ECO:0000256" key="3">
    <source>
        <dbReference type="ARBA" id="ARBA00023125"/>
    </source>
</evidence>
<accession>A0A3L8PRN4</accession>
<evidence type="ECO:0000256" key="4">
    <source>
        <dbReference type="ARBA" id="ARBA00023163"/>
    </source>
</evidence>
<dbReference type="CDD" id="cd01392">
    <property type="entry name" value="HTH_LacI"/>
    <property type="match status" value="1"/>
</dbReference>
<evidence type="ECO:0000259" key="5">
    <source>
        <dbReference type="PROSITE" id="PS50932"/>
    </source>
</evidence>
<dbReference type="OrthoDB" id="4268837at2"/>
<comment type="caution">
    <text evidence="6">The sequence shown here is derived from an EMBL/GenBank/DDBJ whole genome shotgun (WGS) entry which is preliminary data.</text>
</comment>
<keyword evidence="7" id="KW-1185">Reference proteome</keyword>
<dbReference type="PANTHER" id="PTHR30146:SF148">
    <property type="entry name" value="HTH-TYPE TRANSCRIPTIONAL REPRESSOR PURR-RELATED"/>
    <property type="match status" value="1"/>
</dbReference>
<dbReference type="SUPFAM" id="SSF53822">
    <property type="entry name" value="Periplasmic binding protein-like I"/>
    <property type="match status" value="1"/>
</dbReference>
<dbReference type="SMART" id="SM00354">
    <property type="entry name" value="HTH_LACI"/>
    <property type="match status" value="1"/>
</dbReference>
<dbReference type="CDD" id="cd06267">
    <property type="entry name" value="PBP1_LacI_sugar_binding-like"/>
    <property type="match status" value="1"/>
</dbReference>
<dbReference type="AlphaFoldDB" id="A0A3L8PRN4"/>
<name>A0A3L8PRN4_9ACTN</name>
<proteinExistence type="predicted"/>
<dbReference type="GO" id="GO:0003700">
    <property type="term" value="F:DNA-binding transcription factor activity"/>
    <property type="evidence" value="ECO:0007669"/>
    <property type="project" value="TreeGrafter"/>
</dbReference>
<evidence type="ECO:0000256" key="2">
    <source>
        <dbReference type="ARBA" id="ARBA00023015"/>
    </source>
</evidence>
<dbReference type="EMBL" id="RDBF01000002">
    <property type="protein sequence ID" value="RLV57038.1"/>
    <property type="molecule type" value="Genomic_DNA"/>
</dbReference>
<dbReference type="SUPFAM" id="SSF47413">
    <property type="entry name" value="lambda repressor-like DNA-binding domains"/>
    <property type="match status" value="1"/>
</dbReference>
<dbReference type="InterPro" id="IPR046335">
    <property type="entry name" value="LacI/GalR-like_sensor"/>
</dbReference>
<keyword evidence="3" id="KW-0238">DNA-binding</keyword>
<evidence type="ECO:0000256" key="1">
    <source>
        <dbReference type="ARBA" id="ARBA00022491"/>
    </source>
</evidence>
<dbReference type="Gene3D" id="3.40.50.2300">
    <property type="match status" value="2"/>
</dbReference>
<protein>
    <submittedName>
        <fullName evidence="6">LacI family transcriptional regulator</fullName>
    </submittedName>
</protein>
<dbReference type="Pfam" id="PF00356">
    <property type="entry name" value="LacI"/>
    <property type="match status" value="1"/>
</dbReference>
<dbReference type="Proteomes" id="UP000282515">
    <property type="component" value="Unassembled WGS sequence"/>
</dbReference>
<keyword evidence="4" id="KW-0804">Transcription</keyword>
<dbReference type="GO" id="GO:0000976">
    <property type="term" value="F:transcription cis-regulatory region binding"/>
    <property type="evidence" value="ECO:0007669"/>
    <property type="project" value="TreeGrafter"/>
</dbReference>
<dbReference type="InterPro" id="IPR010982">
    <property type="entry name" value="Lambda_DNA-bd_dom_sf"/>
</dbReference>
<evidence type="ECO:0000313" key="7">
    <source>
        <dbReference type="Proteomes" id="UP000282515"/>
    </source>
</evidence>
<dbReference type="PROSITE" id="PS50932">
    <property type="entry name" value="HTH_LACI_2"/>
    <property type="match status" value="1"/>
</dbReference>
<dbReference type="Gene3D" id="1.10.260.40">
    <property type="entry name" value="lambda repressor-like DNA-binding domains"/>
    <property type="match status" value="1"/>
</dbReference>
<gene>
    <name evidence="6" type="ORF">D9V41_04565</name>
</gene>
<dbReference type="PANTHER" id="PTHR30146">
    <property type="entry name" value="LACI-RELATED TRANSCRIPTIONAL REPRESSOR"/>
    <property type="match status" value="1"/>
</dbReference>
<reference evidence="6 7" key="1">
    <citation type="submission" date="2018-10" db="EMBL/GenBank/DDBJ databases">
        <title>Aeromicrobium sp. 9W16Y-2 whole genome shotgun sequence.</title>
        <authorList>
            <person name="Li F."/>
        </authorList>
    </citation>
    <scope>NUCLEOTIDE SEQUENCE [LARGE SCALE GENOMIC DNA]</scope>
    <source>
        <strain evidence="6 7">9W16Y-2</strain>
    </source>
</reference>
<keyword evidence="1" id="KW-0678">Repressor</keyword>
<dbReference type="InterPro" id="IPR028082">
    <property type="entry name" value="Peripla_BP_I"/>
</dbReference>
<evidence type="ECO:0000313" key="6">
    <source>
        <dbReference type="EMBL" id="RLV57038.1"/>
    </source>
</evidence>
<feature type="domain" description="HTH lacI-type" evidence="5">
    <location>
        <begin position="12"/>
        <end position="66"/>
    </location>
</feature>